<name>A0A1L7CIJ3_9CORY</name>
<dbReference type="AlphaFoldDB" id="A0A1L7CIJ3"/>
<dbReference type="KEGG" id="caqu:CAQU_12230"/>
<dbReference type="STRING" id="1431546.CAQU_12230"/>
<dbReference type="SUPFAM" id="SSF51695">
    <property type="entry name" value="PLC-like phosphodiesterases"/>
    <property type="match status" value="1"/>
</dbReference>
<dbReference type="Proteomes" id="UP000185478">
    <property type="component" value="Chromosome"/>
</dbReference>
<organism evidence="2 3">
    <name type="scientific">Corynebacterium aquilae DSM 44791</name>
    <dbReference type="NCBI Taxonomy" id="1431546"/>
    <lineage>
        <taxon>Bacteria</taxon>
        <taxon>Bacillati</taxon>
        <taxon>Actinomycetota</taxon>
        <taxon>Actinomycetes</taxon>
        <taxon>Mycobacteriales</taxon>
        <taxon>Corynebacteriaceae</taxon>
        <taxon>Corynebacterium</taxon>
    </lineage>
</organism>
<dbReference type="EMBL" id="CP009245">
    <property type="protein sequence ID" value="APT85677.1"/>
    <property type="molecule type" value="Genomic_DNA"/>
</dbReference>
<protein>
    <recommendedName>
        <fullName evidence="1">GP-PDE domain-containing protein</fullName>
    </recommendedName>
</protein>
<dbReference type="GO" id="GO:0008081">
    <property type="term" value="F:phosphoric diester hydrolase activity"/>
    <property type="evidence" value="ECO:0007669"/>
    <property type="project" value="InterPro"/>
</dbReference>
<dbReference type="PROSITE" id="PS51704">
    <property type="entry name" value="GP_PDE"/>
    <property type="match status" value="1"/>
</dbReference>
<dbReference type="RefSeq" id="WP_075728019.1">
    <property type="nucleotide sequence ID" value="NZ_CP009245.1"/>
</dbReference>
<evidence type="ECO:0000313" key="2">
    <source>
        <dbReference type="EMBL" id="APT85677.1"/>
    </source>
</evidence>
<dbReference type="Gene3D" id="3.20.20.190">
    <property type="entry name" value="Phosphatidylinositol (PI) phosphodiesterase"/>
    <property type="match status" value="1"/>
</dbReference>
<dbReference type="InterPro" id="IPR017946">
    <property type="entry name" value="PLC-like_Pdiesterase_TIM-brl"/>
</dbReference>
<proteinExistence type="predicted"/>
<dbReference type="InterPro" id="IPR030395">
    <property type="entry name" value="GP_PDE_dom"/>
</dbReference>
<gene>
    <name evidence="2" type="ORF">CAQU_12230</name>
</gene>
<accession>A0A1L7CIJ3</accession>
<keyword evidence="3" id="KW-1185">Reference proteome</keyword>
<dbReference type="OrthoDB" id="9758957at2"/>
<dbReference type="GO" id="GO:0006629">
    <property type="term" value="P:lipid metabolic process"/>
    <property type="evidence" value="ECO:0007669"/>
    <property type="project" value="InterPro"/>
</dbReference>
<dbReference type="Pfam" id="PF03009">
    <property type="entry name" value="GDPD"/>
    <property type="match status" value="1"/>
</dbReference>
<dbReference type="PANTHER" id="PTHR46211">
    <property type="entry name" value="GLYCEROPHOSPHORYL DIESTER PHOSPHODIESTERASE"/>
    <property type="match status" value="1"/>
</dbReference>
<evidence type="ECO:0000313" key="3">
    <source>
        <dbReference type="Proteomes" id="UP000185478"/>
    </source>
</evidence>
<evidence type="ECO:0000259" key="1">
    <source>
        <dbReference type="PROSITE" id="PS51704"/>
    </source>
</evidence>
<feature type="domain" description="GP-PDE" evidence="1">
    <location>
        <begin position="1"/>
        <end position="232"/>
    </location>
</feature>
<reference evidence="2 3" key="1">
    <citation type="submission" date="2014-08" db="EMBL/GenBank/DDBJ databases">
        <title>Complete genome sequence of Corynebacterium aquilae S-613T(T) (=DSM 44791(T)), isolated from the choana of a healthy golden eagle.</title>
        <authorList>
            <person name="Ruckert C."/>
            <person name="Albersmeier A."/>
            <person name="Winkler A."/>
            <person name="Kalinowski J."/>
        </authorList>
    </citation>
    <scope>NUCLEOTIDE SEQUENCE [LARGE SCALE GENOMIC DNA]</scope>
    <source>
        <strain evidence="2 3">S-613</strain>
    </source>
</reference>
<sequence>MLIIGHRGASGEYPEHTSRAMRAALAQGADGIECDIRLTKDGHLVCIHDPIVDRVSNGKGRVSTMTLAELEQLDFGDGWPVLTFEELLDIHQEHEGTHLFVETKHPNRYGAKVEQHLAKALSRRGLQSSELIHIISFSIVSLYRAQKLLPNIETTWLHRDWYAPASEKLHRVNAHNYGANIDVMMKNGECAQIAESPVYTYTANTKEQIEAARDIGVSYLATDYPQQARAILRLA</sequence>
<dbReference type="PANTHER" id="PTHR46211:SF13">
    <property type="entry name" value="GLYCEROPHOSPHODIESTER PHOSPHODIESTERASE 1-RELATED"/>
    <property type="match status" value="1"/>
</dbReference>